<dbReference type="PANTHER" id="PTHR28441:SF2">
    <property type="entry name" value="PROTEIN FAM91A1"/>
    <property type="match status" value="1"/>
</dbReference>
<dbReference type="PANTHER" id="PTHR28441">
    <property type="entry name" value="PROTEIN FAM91A1"/>
    <property type="match status" value="1"/>
</dbReference>
<evidence type="ECO:0000259" key="2">
    <source>
        <dbReference type="Pfam" id="PF14647"/>
    </source>
</evidence>
<dbReference type="Pfam" id="PF14647">
    <property type="entry name" value="FAM91_N"/>
    <property type="match status" value="1"/>
</dbReference>
<feature type="domain" description="FAM91 C-terminal" evidence="3">
    <location>
        <begin position="203"/>
        <end position="291"/>
    </location>
</feature>
<reference evidence="4" key="1">
    <citation type="journal article" date="2021" name="Evol. Appl.">
        <title>The genome of the Pyrenean desman and the effects of bottlenecks and inbreeding on the genomic landscape of an endangered species.</title>
        <authorList>
            <person name="Escoda L."/>
            <person name="Castresana J."/>
        </authorList>
    </citation>
    <scope>NUCLEOTIDE SEQUENCE</scope>
    <source>
        <strain evidence="4">IBE-C5619</strain>
    </source>
</reference>
<dbReference type="AlphaFoldDB" id="A0A8J5ZRQ1"/>
<dbReference type="OrthoDB" id="275996at2759"/>
<feature type="domain" description="FAM91 C-terminal" evidence="3">
    <location>
        <begin position="325"/>
        <end position="490"/>
    </location>
</feature>
<name>A0A8J5ZRQ1_GALPY</name>
<proteinExistence type="inferred from homology"/>
<dbReference type="GO" id="GO:0006886">
    <property type="term" value="P:intracellular protein transport"/>
    <property type="evidence" value="ECO:0007669"/>
    <property type="project" value="TreeGrafter"/>
</dbReference>
<protein>
    <submittedName>
        <fullName evidence="4">Protein FAM91A1</fullName>
    </submittedName>
</protein>
<dbReference type="Proteomes" id="UP000700334">
    <property type="component" value="Unassembled WGS sequence"/>
</dbReference>
<dbReference type="GO" id="GO:0099041">
    <property type="term" value="P:vesicle tethering to Golgi"/>
    <property type="evidence" value="ECO:0007669"/>
    <property type="project" value="TreeGrafter"/>
</dbReference>
<dbReference type="Pfam" id="PF14648">
    <property type="entry name" value="FAM91_C"/>
    <property type="match status" value="2"/>
</dbReference>
<evidence type="ECO:0000259" key="3">
    <source>
        <dbReference type="Pfam" id="PF14648"/>
    </source>
</evidence>
<sequence length="560" mass="62342">SIVKLDLELLRLLLPTSTAPVPRDLNGTVRSPSHGHLGLPQAHVTAKCLRTTPFSSDTRILEDIMNREKSYDSLPNFTAADCLTLLSTGRNQYIDLMRQCRSPKTLSRRSTVPDLLSVKPVETAIKSHTRCCYPGVAGKVVLSKKLRQLLTLRLIVTSTAETAWLCSLNLSTGYRKRCIPIGLTLTAFLMMENLPETSCSHNVQSTGEGEARRYFDHAVTLRQTTLFLSHNKDLIVQTAQSDQPSLGFPLYLLCCESLLGLDAVTGSTVLNKTHALLTSIAPLTNKSPPVCGYPLLDRLSEKLVLSVFTCTMTTSPSKDHYLYRLLTSWHHEPGVVPTSDALMMLKDALTCSAIQGHGLHGMEETVLMPFPSDNYKEFTRVKVGVHYAFIANINERFLGYVIVLNASSQLASRKPSDACDKRAKPDWLWLDINGSSQTFAMIQQESETVATEEADWIPLSLYSGILPFSSELNQEVYRKIAIHGLCREESFFFFFATGKKKAFKTSYISGENTLYKSLSLFAHSRKVLPCWVVTGQLFEFTFTVLLCRSEGSTSCKEVNI</sequence>
<feature type="non-terminal residue" evidence="4">
    <location>
        <position position="1"/>
    </location>
</feature>
<comment type="similarity">
    <text evidence="1">Belongs to the FAM91 family.</text>
</comment>
<accession>A0A8J5ZRQ1</accession>
<keyword evidence="5" id="KW-1185">Reference proteome</keyword>
<dbReference type="GO" id="GO:0005802">
    <property type="term" value="C:trans-Golgi network"/>
    <property type="evidence" value="ECO:0007669"/>
    <property type="project" value="TreeGrafter"/>
</dbReference>
<comment type="caution">
    <text evidence="4">The sequence shown here is derived from an EMBL/GenBank/DDBJ whole genome shotgun (WGS) entry which is preliminary data.</text>
</comment>
<evidence type="ECO:0000313" key="5">
    <source>
        <dbReference type="Proteomes" id="UP000700334"/>
    </source>
</evidence>
<dbReference type="EMBL" id="JAGFMF010011973">
    <property type="protein sequence ID" value="KAG8508863.1"/>
    <property type="molecule type" value="Genomic_DNA"/>
</dbReference>
<gene>
    <name evidence="4" type="ORF">J0S82_014487</name>
</gene>
<feature type="domain" description="FAM91 N-terminal" evidence="2">
    <location>
        <begin position="43"/>
        <end position="163"/>
    </location>
</feature>
<dbReference type="InterPro" id="IPR028091">
    <property type="entry name" value="FAM91_N_dom"/>
</dbReference>
<organism evidence="4 5">
    <name type="scientific">Galemys pyrenaicus</name>
    <name type="common">Iberian desman</name>
    <name type="synonym">Pyrenean desman</name>
    <dbReference type="NCBI Taxonomy" id="202257"/>
    <lineage>
        <taxon>Eukaryota</taxon>
        <taxon>Metazoa</taxon>
        <taxon>Chordata</taxon>
        <taxon>Craniata</taxon>
        <taxon>Vertebrata</taxon>
        <taxon>Euteleostomi</taxon>
        <taxon>Mammalia</taxon>
        <taxon>Eutheria</taxon>
        <taxon>Laurasiatheria</taxon>
        <taxon>Eulipotyphla</taxon>
        <taxon>Talpidae</taxon>
        <taxon>Galemys</taxon>
    </lineage>
</organism>
<dbReference type="InterPro" id="IPR028097">
    <property type="entry name" value="FAM91_C_dom"/>
</dbReference>
<dbReference type="InterPro" id="IPR039199">
    <property type="entry name" value="FAM91"/>
</dbReference>
<evidence type="ECO:0000313" key="4">
    <source>
        <dbReference type="EMBL" id="KAG8508863.1"/>
    </source>
</evidence>
<dbReference type="GO" id="GO:0031410">
    <property type="term" value="C:cytoplasmic vesicle"/>
    <property type="evidence" value="ECO:0007669"/>
    <property type="project" value="TreeGrafter"/>
</dbReference>
<evidence type="ECO:0000256" key="1">
    <source>
        <dbReference type="ARBA" id="ARBA00010319"/>
    </source>
</evidence>